<keyword evidence="1" id="KW-0378">Hydrolase</keyword>
<dbReference type="CDD" id="cd07525">
    <property type="entry name" value="HAD_like"/>
    <property type="match status" value="1"/>
</dbReference>
<dbReference type="NCBIfam" id="TIGR01460">
    <property type="entry name" value="HAD-SF-IIA"/>
    <property type="match status" value="1"/>
</dbReference>
<dbReference type="Pfam" id="PF13344">
    <property type="entry name" value="Hydrolase_6"/>
    <property type="match status" value="1"/>
</dbReference>
<dbReference type="GO" id="GO:0005737">
    <property type="term" value="C:cytoplasm"/>
    <property type="evidence" value="ECO:0007669"/>
    <property type="project" value="TreeGrafter"/>
</dbReference>
<dbReference type="InterPro" id="IPR023214">
    <property type="entry name" value="HAD_sf"/>
</dbReference>
<dbReference type="Gene3D" id="3.40.50.1000">
    <property type="entry name" value="HAD superfamily/HAD-like"/>
    <property type="match status" value="2"/>
</dbReference>
<dbReference type="EMBL" id="CP025012">
    <property type="protein sequence ID" value="AUW40956.1"/>
    <property type="molecule type" value="Genomic_DNA"/>
</dbReference>
<proteinExistence type="predicted"/>
<accession>A0A2K9YY95</accession>
<dbReference type="InterPro" id="IPR006357">
    <property type="entry name" value="HAD-SF_hydro_IIA"/>
</dbReference>
<dbReference type="Proteomes" id="UP000238523">
    <property type="component" value="Chromosome"/>
</dbReference>
<evidence type="ECO:0000313" key="1">
    <source>
        <dbReference type="EMBL" id="AUW40956.1"/>
    </source>
</evidence>
<gene>
    <name evidence="1" type="ORF">CUJ84_Chr000549</name>
</gene>
<dbReference type="AlphaFoldDB" id="A0A2K9YY95"/>
<dbReference type="PANTHER" id="PTHR19288">
    <property type="entry name" value="4-NITROPHENYLPHOSPHATASE-RELATED"/>
    <property type="match status" value="1"/>
</dbReference>
<name>A0A2K9YY95_RHILE</name>
<protein>
    <submittedName>
        <fullName evidence="1">HAD family hydrolase</fullName>
    </submittedName>
</protein>
<reference evidence="1 2" key="1">
    <citation type="submission" date="2017-11" db="EMBL/GenBank/DDBJ databases">
        <title>Complete genome of Rhizobium leguminosarum Norway, an ineffective micro-symbiont.</title>
        <authorList>
            <person name="Hoffrichter A."/>
            <person name="Liang J."/>
            <person name="Brachmann A."/>
            <person name="Marin M."/>
        </authorList>
    </citation>
    <scope>NUCLEOTIDE SEQUENCE [LARGE SCALE GENOMIC DNA]</scope>
    <source>
        <strain evidence="1 2">Norway</strain>
    </source>
</reference>
<sequence>MRPKPGAAELVRLGMGSSSFAYPLRSPVEIFALAGSKENALPSPCAFAMSPVAEANREIGMAKRIENFSEITSHYDVVLCDVWGVVHNGVDPFPKAAAALEAARESGVAVVLITNSPRLSWQVIEQLRQIGVPDSAYDRIVTSGDVTRGLIAEGPKTVFLLGPERDKALLEGIGVERRPAGEAQSLVCTGFFDDETEKPEDYTDMLLDFKARNVPMICANPDLVVERGHRIIPCAGAMAAYYEQLGGKTRIAGKPHRPIYEATLSAARELRGDFPVERVLAIGDGMPTDVRGALNYGLDLLYISGGIHAKEYTLNGETDEAILNAYLEREKAAPKWWMPRLA</sequence>
<dbReference type="InterPro" id="IPR006356">
    <property type="entry name" value="HAD-SF_hydro_IIA_hyp3"/>
</dbReference>
<dbReference type="PANTHER" id="PTHR19288:SF90">
    <property type="entry name" value="OS08G0542600 PROTEIN"/>
    <property type="match status" value="1"/>
</dbReference>
<evidence type="ECO:0000313" key="2">
    <source>
        <dbReference type="Proteomes" id="UP000238523"/>
    </source>
</evidence>
<dbReference type="Pfam" id="PF13242">
    <property type="entry name" value="Hydrolase_like"/>
    <property type="match status" value="1"/>
</dbReference>
<organism evidence="1 2">
    <name type="scientific">Rhizobium leguminosarum</name>
    <dbReference type="NCBI Taxonomy" id="384"/>
    <lineage>
        <taxon>Bacteria</taxon>
        <taxon>Pseudomonadati</taxon>
        <taxon>Pseudomonadota</taxon>
        <taxon>Alphaproteobacteria</taxon>
        <taxon>Hyphomicrobiales</taxon>
        <taxon>Rhizobiaceae</taxon>
        <taxon>Rhizobium/Agrobacterium group</taxon>
        <taxon>Rhizobium</taxon>
    </lineage>
</organism>
<dbReference type="InterPro" id="IPR036412">
    <property type="entry name" value="HAD-like_sf"/>
</dbReference>
<dbReference type="NCBIfam" id="TIGR01459">
    <property type="entry name" value="HAD-SF-IIA-hyp4"/>
    <property type="match status" value="1"/>
</dbReference>
<dbReference type="GO" id="GO:0016791">
    <property type="term" value="F:phosphatase activity"/>
    <property type="evidence" value="ECO:0007669"/>
    <property type="project" value="TreeGrafter"/>
</dbReference>
<dbReference type="SUPFAM" id="SSF56784">
    <property type="entry name" value="HAD-like"/>
    <property type="match status" value="1"/>
</dbReference>